<organism evidence="1 2">
    <name type="scientific">Vibrio ostreae</name>
    <dbReference type="NCBI Taxonomy" id="2841925"/>
    <lineage>
        <taxon>Bacteria</taxon>
        <taxon>Pseudomonadati</taxon>
        <taxon>Pseudomonadota</taxon>
        <taxon>Gammaproteobacteria</taxon>
        <taxon>Vibrionales</taxon>
        <taxon>Vibrionaceae</taxon>
        <taxon>Vibrio</taxon>
    </lineage>
</organism>
<gene>
    <name evidence="1" type="ORF">KNV97_13245</name>
</gene>
<name>A0A975UC53_9VIBR</name>
<reference evidence="1" key="1">
    <citation type="submission" date="2021-06" db="EMBL/GenBank/DDBJ databases">
        <title>Vibrio nov. sp., novel gut bacterium isolated from Yellow Sea oyster.</title>
        <authorList>
            <person name="Muhammad N."/>
            <person name="Nguyen T.H."/>
            <person name="Lee Y.-J."/>
            <person name="Ko J."/>
            <person name="Kim S.-G."/>
        </authorList>
    </citation>
    <scope>NUCLEOTIDE SEQUENCE</scope>
    <source>
        <strain evidence="1">OG9-811</strain>
    </source>
</reference>
<proteinExistence type="predicted"/>
<dbReference type="EMBL" id="CP076643">
    <property type="protein sequence ID" value="QXO19153.1"/>
    <property type="molecule type" value="Genomic_DNA"/>
</dbReference>
<accession>A0A975UC53</accession>
<protein>
    <submittedName>
        <fullName evidence="1">Uncharacterized protein</fullName>
    </submittedName>
</protein>
<keyword evidence="2" id="KW-1185">Reference proteome</keyword>
<dbReference type="Proteomes" id="UP000694232">
    <property type="component" value="Chromosome 1"/>
</dbReference>
<sequence>MEQDLSITLEGFDTKENADYIGNNTLETIRILEKNYELDISKLRKVVISVDFPSALQRITSEYQHRLPSSYTDSSQAVAIAKTIARMGSNGQCDEYALILSVDFFREWFQEGGVASIDKTNIYPVFHRLHHELVHIHEKNTLAHLDQRKIIGNYDDALLMLATSAWSEYLANFLSSTTAPDEPIIDTLETLERVLNEVPSEISAYVHKRKLGLVPLDEMHFAVRDRVKLIANMYAYSQGYIDGVNIDVEENFPELNKLFSDSILSKQLSNLGKELFTLKATYDNRQLKDYDAFSRITDVIDSIYRAFGLQLKRTTGENGADLYIHIS</sequence>
<dbReference type="RefSeq" id="WP_218563320.1">
    <property type="nucleotide sequence ID" value="NZ_CP076643.1"/>
</dbReference>
<evidence type="ECO:0000313" key="2">
    <source>
        <dbReference type="Proteomes" id="UP000694232"/>
    </source>
</evidence>
<evidence type="ECO:0000313" key="1">
    <source>
        <dbReference type="EMBL" id="QXO19153.1"/>
    </source>
</evidence>
<dbReference type="KEGG" id="vos:KNV97_13245"/>
<dbReference type="AlphaFoldDB" id="A0A975UC53"/>